<keyword evidence="2" id="KW-1185">Reference proteome</keyword>
<gene>
    <name evidence="1" type="ORF">KQI42_20550</name>
</gene>
<evidence type="ECO:0000313" key="2">
    <source>
        <dbReference type="Proteomes" id="UP000749471"/>
    </source>
</evidence>
<reference evidence="1 2" key="1">
    <citation type="submission" date="2021-06" db="EMBL/GenBank/DDBJ databases">
        <authorList>
            <person name="Sun Q."/>
            <person name="Li D."/>
        </authorList>
    </citation>
    <scope>NUCLEOTIDE SEQUENCE [LARGE SCALE GENOMIC DNA]</scope>
    <source>
        <strain evidence="1 2">MSJ-40</strain>
    </source>
</reference>
<dbReference type="RefSeq" id="WP_216522677.1">
    <property type="nucleotide sequence ID" value="NZ_JAHLPM010000040.1"/>
</dbReference>
<organism evidence="1 2">
    <name type="scientific">Tissierella simiarum</name>
    <dbReference type="NCBI Taxonomy" id="2841534"/>
    <lineage>
        <taxon>Bacteria</taxon>
        <taxon>Bacillati</taxon>
        <taxon>Bacillota</taxon>
        <taxon>Tissierellia</taxon>
        <taxon>Tissierellales</taxon>
        <taxon>Tissierellaceae</taxon>
        <taxon>Tissierella</taxon>
    </lineage>
</organism>
<dbReference type="EMBL" id="JAHLPM010000040">
    <property type="protein sequence ID" value="MBU5440387.1"/>
    <property type="molecule type" value="Genomic_DNA"/>
</dbReference>
<sequence>MDGLTSKERHQIVEERSQGLCENCGSNYMVQHHHIIGGNGKRRQCETIYSLIALCWDCHHGDYGVEGNKDRSLDLKLKQNLQRKYEELGLKGKELQYWLGGRFYL</sequence>
<comment type="caution">
    <text evidence="1">The sequence shown here is derived from an EMBL/GenBank/DDBJ whole genome shotgun (WGS) entry which is preliminary data.</text>
</comment>
<evidence type="ECO:0000313" key="1">
    <source>
        <dbReference type="EMBL" id="MBU5440387.1"/>
    </source>
</evidence>
<protein>
    <recommendedName>
        <fullName evidence="3">HNH endonuclease</fullName>
    </recommendedName>
</protein>
<accession>A0ABS6EBS7</accession>
<proteinExistence type="predicted"/>
<dbReference type="Proteomes" id="UP000749471">
    <property type="component" value="Unassembled WGS sequence"/>
</dbReference>
<name>A0ABS6EBS7_9FIRM</name>
<evidence type="ECO:0008006" key="3">
    <source>
        <dbReference type="Google" id="ProtNLM"/>
    </source>
</evidence>